<reference evidence="3 4" key="1">
    <citation type="journal article" date="2015" name="Genome Announc.">
        <title>Draft genome sequence of a Halorubrum H3 strain isolated from the burlinskoye salt lake (Altai Krai, Russia).</title>
        <authorList>
            <person name="Rozanov A.S."/>
            <person name="Bryanskaya A.V."/>
            <person name="Malup T.K."/>
            <person name="Kotenko A.V."/>
            <person name="Peltek S.E."/>
        </authorList>
    </citation>
    <scope>NUCLEOTIDE SEQUENCE [LARGE SCALE GENOMIC DNA]</scope>
    <source>
        <strain evidence="3 4">H3</strain>
    </source>
</reference>
<sequence length="149" mass="16084">MYDQILLPTDGSEGVDRAIDHAIDAAERYGATLHVLYVVDSDVVNAYSGDEFVDGSEGASETLEDRGREALDEVASHAADAGVDTVTELVYGVPHEAILEYIDDEDIDLTVMGSKTRSGNYRRMLGSVTERVSRQSTAPVSIVKTTVSE</sequence>
<feature type="domain" description="UspA" evidence="2">
    <location>
        <begin position="1"/>
        <end position="144"/>
    </location>
</feature>
<dbReference type="Proteomes" id="UP000053331">
    <property type="component" value="Unassembled WGS sequence"/>
</dbReference>
<organism evidence="3 4">
    <name type="scientific">Halorubrum saccharovorum</name>
    <dbReference type="NCBI Taxonomy" id="2248"/>
    <lineage>
        <taxon>Archaea</taxon>
        <taxon>Methanobacteriati</taxon>
        <taxon>Methanobacteriota</taxon>
        <taxon>Stenosarchaea group</taxon>
        <taxon>Halobacteria</taxon>
        <taxon>Halobacteriales</taxon>
        <taxon>Haloferacaceae</taxon>
        <taxon>Halorubrum</taxon>
    </lineage>
</organism>
<dbReference type="PANTHER" id="PTHR46268:SF6">
    <property type="entry name" value="UNIVERSAL STRESS PROTEIN UP12"/>
    <property type="match status" value="1"/>
</dbReference>
<protein>
    <submittedName>
        <fullName evidence="3">Universal stress protein UspA</fullName>
    </submittedName>
</protein>
<gene>
    <name evidence="3" type="ORF">FK85_26665</name>
</gene>
<evidence type="ECO:0000259" key="2">
    <source>
        <dbReference type="Pfam" id="PF00582"/>
    </source>
</evidence>
<comment type="caution">
    <text evidence="3">The sequence shown here is derived from an EMBL/GenBank/DDBJ whole genome shotgun (WGS) entry which is preliminary data.</text>
</comment>
<evidence type="ECO:0000313" key="3">
    <source>
        <dbReference type="EMBL" id="KKF39669.1"/>
    </source>
</evidence>
<keyword evidence="4" id="KW-1185">Reference proteome</keyword>
<dbReference type="PRINTS" id="PR01438">
    <property type="entry name" value="UNVRSLSTRESS"/>
</dbReference>
<evidence type="ECO:0000313" key="4">
    <source>
        <dbReference type="Proteomes" id="UP000053331"/>
    </source>
</evidence>
<dbReference type="InterPro" id="IPR006015">
    <property type="entry name" value="Universal_stress_UspA"/>
</dbReference>
<name>A0A0F8D5U9_9EURY</name>
<evidence type="ECO:0000256" key="1">
    <source>
        <dbReference type="ARBA" id="ARBA00008791"/>
    </source>
</evidence>
<dbReference type="InterPro" id="IPR014729">
    <property type="entry name" value="Rossmann-like_a/b/a_fold"/>
</dbReference>
<dbReference type="OrthoDB" id="105697at2157"/>
<dbReference type="AlphaFoldDB" id="A0A0F8D5U9"/>
<comment type="similarity">
    <text evidence="1">Belongs to the universal stress protein A family.</text>
</comment>
<dbReference type="InterPro" id="IPR006016">
    <property type="entry name" value="UspA"/>
</dbReference>
<dbReference type="Gene3D" id="3.40.50.620">
    <property type="entry name" value="HUPs"/>
    <property type="match status" value="1"/>
</dbReference>
<dbReference type="SUPFAM" id="SSF52402">
    <property type="entry name" value="Adenine nucleotide alpha hydrolases-like"/>
    <property type="match status" value="1"/>
</dbReference>
<dbReference type="CDD" id="cd00293">
    <property type="entry name" value="USP-like"/>
    <property type="match status" value="1"/>
</dbReference>
<dbReference type="RefSeq" id="WP_050024727.1">
    <property type="nucleotide sequence ID" value="NZ_JNFH02000027.1"/>
</dbReference>
<dbReference type="EMBL" id="JNFH02000027">
    <property type="protein sequence ID" value="KKF39669.1"/>
    <property type="molecule type" value="Genomic_DNA"/>
</dbReference>
<proteinExistence type="inferred from homology"/>
<dbReference type="PANTHER" id="PTHR46268">
    <property type="entry name" value="STRESS RESPONSE PROTEIN NHAX"/>
    <property type="match status" value="1"/>
</dbReference>
<accession>A0A0F8D5U9</accession>
<dbReference type="Pfam" id="PF00582">
    <property type="entry name" value="Usp"/>
    <property type="match status" value="1"/>
</dbReference>